<feature type="non-terminal residue" evidence="2">
    <location>
        <position position="1"/>
    </location>
</feature>
<evidence type="ECO:0000313" key="2">
    <source>
        <dbReference type="EMBL" id="CAA9231764.1"/>
    </source>
</evidence>
<gene>
    <name evidence="2" type="ORF">AVDCRST_MAG41-1004</name>
</gene>
<organism evidence="2">
    <name type="scientific">uncultured Mycobacteriales bacterium</name>
    <dbReference type="NCBI Taxonomy" id="581187"/>
    <lineage>
        <taxon>Bacteria</taxon>
        <taxon>Bacillati</taxon>
        <taxon>Actinomycetota</taxon>
        <taxon>Actinomycetes</taxon>
        <taxon>Mycobacteriales</taxon>
        <taxon>environmental samples</taxon>
    </lineage>
</organism>
<name>A0A6J4HUX3_9ACTN</name>
<proteinExistence type="predicted"/>
<dbReference type="EMBL" id="CADCTP010000098">
    <property type="protein sequence ID" value="CAA9231764.1"/>
    <property type="molecule type" value="Genomic_DNA"/>
</dbReference>
<protein>
    <submittedName>
        <fullName evidence="2">Uncharacterized protein</fullName>
    </submittedName>
</protein>
<evidence type="ECO:0000256" key="1">
    <source>
        <dbReference type="SAM" id="SignalP"/>
    </source>
</evidence>
<dbReference type="AlphaFoldDB" id="A0A6J4HUX3"/>
<accession>A0A6J4HUX3</accession>
<feature type="chain" id="PRO_5038421964" evidence="1">
    <location>
        <begin position="31"/>
        <end position="231"/>
    </location>
</feature>
<reference evidence="2" key="1">
    <citation type="submission" date="2020-02" db="EMBL/GenBank/DDBJ databases">
        <authorList>
            <person name="Meier V. D."/>
        </authorList>
    </citation>
    <scope>NUCLEOTIDE SEQUENCE</scope>
    <source>
        <strain evidence="2">AVDCRST_MAG41</strain>
    </source>
</reference>
<sequence>PGPAWQDAGVSRLRVLVAAAAVSLVAGCSAGPAAEPAPGPAPAPAATTTRAAATGAVPVAEPARLAIGDVEIGRPVTASVLVRPARVPVRFAATELRGGVAYELTGDGCSGRRLAPTDEGCRLEVTVLARGTGEYAARLVLPHDRGKLTVPVVATVPLSYTVVVTVLGNGTVSGDLAGISCSGRCSSRVAQGATLTLTAPQDVTWSGACTGRGTRCRARVDTPLEITADFR</sequence>
<feature type="signal peptide" evidence="1">
    <location>
        <begin position="1"/>
        <end position="30"/>
    </location>
</feature>
<keyword evidence="1" id="KW-0732">Signal</keyword>